<accession>A0A8H4PQV4</accession>
<feature type="signal peptide" evidence="1">
    <location>
        <begin position="1"/>
        <end position="24"/>
    </location>
</feature>
<name>A0A8H4PQV4_9HYPO</name>
<dbReference type="AlphaFoldDB" id="A0A8H4PQV4"/>
<dbReference type="Gene3D" id="3.40.50.720">
    <property type="entry name" value="NAD(P)-binding Rossmann-like Domain"/>
    <property type="match status" value="1"/>
</dbReference>
<keyword evidence="4" id="KW-1185">Reference proteome</keyword>
<organism evidence="3 4">
    <name type="scientific">Ophiocordyceps sinensis</name>
    <dbReference type="NCBI Taxonomy" id="72228"/>
    <lineage>
        <taxon>Eukaryota</taxon>
        <taxon>Fungi</taxon>
        <taxon>Dikarya</taxon>
        <taxon>Ascomycota</taxon>
        <taxon>Pezizomycotina</taxon>
        <taxon>Sordariomycetes</taxon>
        <taxon>Hypocreomycetidae</taxon>
        <taxon>Hypocreales</taxon>
        <taxon>Ophiocordycipitaceae</taxon>
        <taxon>Ophiocordyceps</taxon>
    </lineage>
</organism>
<evidence type="ECO:0000313" key="3">
    <source>
        <dbReference type="EMBL" id="KAF4508755.1"/>
    </source>
</evidence>
<dbReference type="PANTHER" id="PTHR32487:SF4">
    <property type="entry name" value="SIRQ PROTEIN"/>
    <property type="match status" value="1"/>
</dbReference>
<dbReference type="InterPro" id="IPR055222">
    <property type="entry name" value="PRISE-like_Rossmann-fold"/>
</dbReference>
<protein>
    <recommendedName>
        <fullName evidence="2">PRISE-like Rossmann-fold domain-containing protein</fullName>
    </recommendedName>
</protein>
<feature type="chain" id="PRO_5034161838" description="PRISE-like Rossmann-fold domain-containing protein" evidence="1">
    <location>
        <begin position="25"/>
        <end position="400"/>
    </location>
</feature>
<evidence type="ECO:0000256" key="1">
    <source>
        <dbReference type="SAM" id="SignalP"/>
    </source>
</evidence>
<dbReference type="SUPFAM" id="SSF51735">
    <property type="entry name" value="NAD(P)-binding Rossmann-fold domains"/>
    <property type="match status" value="1"/>
</dbReference>
<comment type="caution">
    <text evidence="3">The sequence shown here is derived from an EMBL/GenBank/DDBJ whole genome shotgun (WGS) entry which is preliminary data.</text>
</comment>
<sequence length="400" mass="43006">MAQQPKHAIVFGAAGLLGWSVVNQLLSGYPPAAPFSKVTAVVNRPVSEADLCLPETCPQRPELQLVSGIDLLEGSGDALALRLADRVPDAGRITHVFYFVFSSFGENHVRECEINCDVMQRVAAAVDVLAPSLQSFVYPGGTRGYGIYAPGGTFRAPLEERLADQLPEDYAKTCAYPWFRQILAKASRGRGWSWTEVCPDAVVGFSPNGSAFSLALHWAQYLSLYASNHGIRPGQVPSGKEVVVAFPGCREAFASKFTPVSGKVLGRVSIHAALNPGICGGKVINVADSEQPISFSKAWPVIAAWFGLVGVGPADDEGAPSPGEYVAKHKQVFEEQGRPRALTCGVGAGTAQLDAVGWWLKFDRHLSLERLRALGFQEQQDPVEGWLEAFGQFRAAGIII</sequence>
<proteinExistence type="predicted"/>
<dbReference type="InterPro" id="IPR036291">
    <property type="entry name" value="NAD(P)-bd_dom_sf"/>
</dbReference>
<feature type="domain" description="PRISE-like Rossmann-fold" evidence="2">
    <location>
        <begin position="8"/>
        <end position="399"/>
    </location>
</feature>
<dbReference type="Proteomes" id="UP000557566">
    <property type="component" value="Unassembled WGS sequence"/>
</dbReference>
<evidence type="ECO:0000259" key="2">
    <source>
        <dbReference type="Pfam" id="PF22917"/>
    </source>
</evidence>
<dbReference type="OrthoDB" id="1731983at2759"/>
<reference evidence="3 4" key="1">
    <citation type="journal article" date="2020" name="Genome Biol. Evol.">
        <title>A new high-quality draft genome assembly of the Chinese cordyceps Ophiocordyceps sinensis.</title>
        <authorList>
            <person name="Shu R."/>
            <person name="Zhang J."/>
            <person name="Meng Q."/>
            <person name="Zhang H."/>
            <person name="Zhou G."/>
            <person name="Li M."/>
            <person name="Wu P."/>
            <person name="Zhao Y."/>
            <person name="Chen C."/>
            <person name="Qin Q."/>
        </authorList>
    </citation>
    <scope>NUCLEOTIDE SEQUENCE [LARGE SCALE GENOMIC DNA]</scope>
    <source>
        <strain evidence="3 4">IOZ07</strain>
    </source>
</reference>
<gene>
    <name evidence="3" type="ORF">G6O67_005095</name>
</gene>
<dbReference type="PANTHER" id="PTHR32487">
    <property type="entry name" value="3-OXO-DELTA(4,5)-STEROID 5-BETA-REDUCTASE"/>
    <property type="match status" value="1"/>
</dbReference>
<dbReference type="EMBL" id="JAAVMX010000005">
    <property type="protein sequence ID" value="KAF4508755.1"/>
    <property type="molecule type" value="Genomic_DNA"/>
</dbReference>
<dbReference type="Pfam" id="PF22917">
    <property type="entry name" value="PRISE"/>
    <property type="match status" value="1"/>
</dbReference>
<keyword evidence="1" id="KW-0732">Signal</keyword>
<evidence type="ECO:0000313" key="4">
    <source>
        <dbReference type="Proteomes" id="UP000557566"/>
    </source>
</evidence>